<name>A0A5M3WJ58_9ACTN</name>
<reference evidence="3 4" key="1">
    <citation type="submission" date="2019-10" db="EMBL/GenBank/DDBJ databases">
        <title>Whole genome shotgun sequence of Acrocarpospora macrocephala NBRC 16266.</title>
        <authorList>
            <person name="Ichikawa N."/>
            <person name="Kimura A."/>
            <person name="Kitahashi Y."/>
            <person name="Komaki H."/>
            <person name="Oguchi A."/>
        </authorList>
    </citation>
    <scope>NUCLEOTIDE SEQUENCE [LARGE SCALE GENOMIC DNA]</scope>
    <source>
        <strain evidence="3 4">NBRC 16266</strain>
    </source>
</reference>
<proteinExistence type="predicted"/>
<gene>
    <name evidence="3" type="ORF">Amac_019860</name>
</gene>
<dbReference type="Pfam" id="PF04909">
    <property type="entry name" value="Amidohydro_2"/>
    <property type="match status" value="1"/>
</dbReference>
<dbReference type="GO" id="GO:0016787">
    <property type="term" value="F:hydrolase activity"/>
    <property type="evidence" value="ECO:0007669"/>
    <property type="project" value="UniProtKB-KW"/>
</dbReference>
<protein>
    <submittedName>
        <fullName evidence="3">Amidohydrolase</fullName>
    </submittedName>
</protein>
<keyword evidence="3" id="KW-0378">Hydrolase</keyword>
<dbReference type="Proteomes" id="UP000331127">
    <property type="component" value="Unassembled WGS sequence"/>
</dbReference>
<evidence type="ECO:0000259" key="2">
    <source>
        <dbReference type="Pfam" id="PF04909"/>
    </source>
</evidence>
<dbReference type="InterPro" id="IPR032465">
    <property type="entry name" value="ACMSD"/>
</dbReference>
<feature type="domain" description="Amidohydrolase-related" evidence="2">
    <location>
        <begin position="2"/>
        <end position="330"/>
    </location>
</feature>
<dbReference type="PANTHER" id="PTHR21240:SF28">
    <property type="entry name" value="ISO-OROTATE DECARBOXYLASE (EUROFUNG)"/>
    <property type="match status" value="1"/>
</dbReference>
<organism evidence="3 4">
    <name type="scientific">Acrocarpospora macrocephala</name>
    <dbReference type="NCBI Taxonomy" id="150177"/>
    <lineage>
        <taxon>Bacteria</taxon>
        <taxon>Bacillati</taxon>
        <taxon>Actinomycetota</taxon>
        <taxon>Actinomycetes</taxon>
        <taxon>Streptosporangiales</taxon>
        <taxon>Streptosporangiaceae</taxon>
        <taxon>Acrocarpospora</taxon>
    </lineage>
</organism>
<evidence type="ECO:0000313" key="4">
    <source>
        <dbReference type="Proteomes" id="UP000331127"/>
    </source>
</evidence>
<dbReference type="EMBL" id="BLAE01000010">
    <property type="protein sequence ID" value="GES08390.1"/>
    <property type="molecule type" value="Genomic_DNA"/>
</dbReference>
<sequence>MIDFHAHVGIPAAEGIARNSAGWEDNQAALARRYRDPATAAHMASVASEWDRRLTDLDERIRFMDDAGISTQIVSVNPGQYHYWMGEADSAELVGCVNAQLARIVESAPPNRLLGLATVSLQHPKLAAAQLERAVERDGLVGVQISTSAGGRDLADPAFDGLWSAAKRLDAAVFVHPLGCPQLTDRLAPSYLNNVVGQPLETTIALSLLIFSGVLDRHPGLRICAAHGGGYLPHYLGRGDHAWGVRPDSRTMAHPPSWYLRGVYVDSLVHSAEVLTNLVRTMGPDRVVVGTDYPFDMGETDPAGAIGAVRHLTAEQRHAIAADNALRLLGPRATGRHS</sequence>
<accession>A0A5M3WJ58</accession>
<evidence type="ECO:0000313" key="3">
    <source>
        <dbReference type="EMBL" id="GES08390.1"/>
    </source>
</evidence>
<dbReference type="GO" id="GO:0005737">
    <property type="term" value="C:cytoplasm"/>
    <property type="evidence" value="ECO:0007669"/>
    <property type="project" value="TreeGrafter"/>
</dbReference>
<dbReference type="AlphaFoldDB" id="A0A5M3WJ58"/>
<comment type="caution">
    <text evidence="3">The sequence shown here is derived from an EMBL/GenBank/DDBJ whole genome shotgun (WGS) entry which is preliminary data.</text>
</comment>
<dbReference type="GO" id="GO:0019748">
    <property type="term" value="P:secondary metabolic process"/>
    <property type="evidence" value="ECO:0007669"/>
    <property type="project" value="TreeGrafter"/>
</dbReference>
<dbReference type="InterPro" id="IPR032466">
    <property type="entry name" value="Metal_Hydrolase"/>
</dbReference>
<dbReference type="PANTHER" id="PTHR21240">
    <property type="entry name" value="2-AMINO-3-CARBOXYLMUCONATE-6-SEMIALDEHYDE DECARBOXYLASE"/>
    <property type="match status" value="1"/>
</dbReference>
<keyword evidence="4" id="KW-1185">Reference proteome</keyword>
<keyword evidence="1" id="KW-0456">Lyase</keyword>
<evidence type="ECO:0000256" key="1">
    <source>
        <dbReference type="ARBA" id="ARBA00023239"/>
    </source>
</evidence>
<dbReference type="RefSeq" id="WP_155354000.1">
    <property type="nucleotide sequence ID" value="NZ_BAAAHL010000038.1"/>
</dbReference>
<dbReference type="OrthoDB" id="8673173at2"/>
<dbReference type="SUPFAM" id="SSF51556">
    <property type="entry name" value="Metallo-dependent hydrolases"/>
    <property type="match status" value="1"/>
</dbReference>
<dbReference type="InterPro" id="IPR006680">
    <property type="entry name" value="Amidohydro-rel"/>
</dbReference>
<dbReference type="Gene3D" id="3.20.20.140">
    <property type="entry name" value="Metal-dependent hydrolases"/>
    <property type="match status" value="1"/>
</dbReference>
<dbReference type="GO" id="GO:0016831">
    <property type="term" value="F:carboxy-lyase activity"/>
    <property type="evidence" value="ECO:0007669"/>
    <property type="project" value="InterPro"/>
</dbReference>